<dbReference type="EMBL" id="CAUJNA010003450">
    <property type="protein sequence ID" value="CAJ1402358.1"/>
    <property type="molecule type" value="Genomic_DNA"/>
</dbReference>
<accession>A0AA36JC89</accession>
<dbReference type="GO" id="GO:0000149">
    <property type="term" value="F:SNARE binding"/>
    <property type="evidence" value="ECO:0007669"/>
    <property type="project" value="TreeGrafter"/>
</dbReference>
<comment type="caution">
    <text evidence="2">The sequence shown here is derived from an EMBL/GenBank/DDBJ whole genome shotgun (WGS) entry which is preliminary data.</text>
</comment>
<evidence type="ECO:0000313" key="3">
    <source>
        <dbReference type="Proteomes" id="UP001178507"/>
    </source>
</evidence>
<keyword evidence="3" id="KW-1185">Reference proteome</keyword>
<dbReference type="GO" id="GO:0005768">
    <property type="term" value="C:endosome"/>
    <property type="evidence" value="ECO:0007669"/>
    <property type="project" value="TreeGrafter"/>
</dbReference>
<reference evidence="2" key="1">
    <citation type="submission" date="2023-08" db="EMBL/GenBank/DDBJ databases">
        <authorList>
            <person name="Chen Y."/>
            <person name="Shah S."/>
            <person name="Dougan E. K."/>
            <person name="Thang M."/>
            <person name="Chan C."/>
        </authorList>
    </citation>
    <scope>NUCLEOTIDE SEQUENCE</scope>
</reference>
<evidence type="ECO:0000256" key="1">
    <source>
        <dbReference type="ARBA" id="ARBA00023054"/>
    </source>
</evidence>
<gene>
    <name evidence="2" type="ORF">EVOR1521_LOCUS25271</name>
</gene>
<protein>
    <submittedName>
        <fullName evidence="2">Uncharacterized protein</fullName>
    </submittedName>
</protein>
<sequence length="748" mass="85871">MLGALASLGVLRPAKDKLSAAEPAADEVIPFNRDRRPPRQLATSELCAAGEKISSHCEQLHFWRGQSLEMRQELQEQLTRWPARSRVERRDELVVRLRHLRRMLAARQGGLRMLRAQREEGERCDWPLAREHALQACAASVASEQWWQGLQRVKEQLQCARPASALAMEAELRKAWLRLRCQQMRQLQELWLVYPLQQCTSHWTIRGLVLRGTESLKHQDPREEQEVSTALGFLGHLLLTAARLLQVPLQLEIRRAGSSRSCLVDLNESPDAAQATFLSRMGGTSKRPGEWPLHYGRQVERQHFEEALRLLEAGERAAWANALWEQQQRAERCHEQLAARRSQQAEARQRKSQVLQRASGLSQELKEAMAGGSDVAKPSVPLTFPWRPLLGHPSAGGKIRCAPWQMSRPDGVIAAEAPEAHRPANESVVLLGKVHDCHHRPPSCKFKKDHGITGKRIAVYTYVTGAYEEIRDFNVPCVPSGVDAFFLIDEATRKASKSSVLTTWRRHGWWVLTMRPLIEGTTQVPLPRLAAKSLKFTPPSWMLNGTWDWLVEFDGDISMDMSAIRTLVDKYRDKPLLLLKWYWRDDCSAWDCFIQECTDMLNKRREYVQTSYDNIVKWKDELTKLHNDPTRPFQPANYYELGVMFRNLAHPKSKVVDDTFRQVLDRCKSIQRDQFLMPFYLWNASLDKDVEALTVATLYSQLQYCKVGTRQKRNLLAEGHNLSETQSHDFEGHTLAPTFQELEMLDPL</sequence>
<dbReference type="AlphaFoldDB" id="A0AA36JC89"/>
<dbReference type="GO" id="GO:0000323">
    <property type="term" value="C:lytic vacuole"/>
    <property type="evidence" value="ECO:0007669"/>
    <property type="project" value="TreeGrafter"/>
</dbReference>
<evidence type="ECO:0000313" key="2">
    <source>
        <dbReference type="EMBL" id="CAJ1402358.1"/>
    </source>
</evidence>
<keyword evidence="1" id="KW-0175">Coiled coil</keyword>
<dbReference type="PANTHER" id="PTHR15157:SF5">
    <property type="entry name" value="UV RADIATION RESISTANCE-ASSOCIATED GENE PROTEIN"/>
    <property type="match status" value="1"/>
</dbReference>
<name>A0AA36JC89_9DINO</name>
<dbReference type="GO" id="GO:0035493">
    <property type="term" value="P:SNARE complex assembly"/>
    <property type="evidence" value="ECO:0007669"/>
    <property type="project" value="TreeGrafter"/>
</dbReference>
<organism evidence="2 3">
    <name type="scientific">Effrenium voratum</name>
    <dbReference type="NCBI Taxonomy" id="2562239"/>
    <lineage>
        <taxon>Eukaryota</taxon>
        <taxon>Sar</taxon>
        <taxon>Alveolata</taxon>
        <taxon>Dinophyceae</taxon>
        <taxon>Suessiales</taxon>
        <taxon>Symbiodiniaceae</taxon>
        <taxon>Effrenium</taxon>
    </lineage>
</organism>
<dbReference type="PANTHER" id="PTHR15157">
    <property type="entry name" value="UV RADIATION RESISTANCE-ASSOCIATED GENE PROTEIN"/>
    <property type="match status" value="1"/>
</dbReference>
<dbReference type="Proteomes" id="UP001178507">
    <property type="component" value="Unassembled WGS sequence"/>
</dbReference>
<proteinExistence type="predicted"/>